<reference evidence="2 3" key="1">
    <citation type="journal article" date="2005" name="Int. J. Syst. Evol. Microbiol.">
        <title>Halobacillus yeomjeoni sp. nov., isolated from a marine solar saltern in Korea.</title>
        <authorList>
            <person name="Yoon J.H."/>
            <person name="Kang S.J."/>
            <person name="Lee C.H."/>
            <person name="Oh H.W."/>
            <person name="Oh T.K."/>
        </authorList>
    </citation>
    <scope>NUCLEOTIDE SEQUENCE [LARGE SCALE GENOMIC DNA]</scope>
    <source>
        <strain evidence="2 3">KCTC 3957</strain>
    </source>
</reference>
<accession>A0A931HSJ6</accession>
<dbReference type="EMBL" id="JADZSC010000001">
    <property type="protein sequence ID" value="MBH0228950.1"/>
    <property type="molecule type" value="Genomic_DNA"/>
</dbReference>
<gene>
    <name evidence="2" type="ORF">H0267_01880</name>
</gene>
<feature type="transmembrane region" description="Helical" evidence="1">
    <location>
        <begin position="12"/>
        <end position="34"/>
    </location>
</feature>
<organism evidence="2 3">
    <name type="scientific">Halobacillus yeomjeoni</name>
    <dbReference type="NCBI Taxonomy" id="311194"/>
    <lineage>
        <taxon>Bacteria</taxon>
        <taxon>Bacillati</taxon>
        <taxon>Bacillota</taxon>
        <taxon>Bacilli</taxon>
        <taxon>Bacillales</taxon>
        <taxon>Bacillaceae</taxon>
        <taxon>Halobacillus</taxon>
    </lineage>
</organism>
<name>A0A931HSJ6_9BACI</name>
<dbReference type="InterPro" id="IPR009577">
    <property type="entry name" value="Sm_multidrug_ex"/>
</dbReference>
<comment type="caution">
    <text evidence="2">The sequence shown here is derived from an EMBL/GenBank/DDBJ whole genome shotgun (WGS) entry which is preliminary data.</text>
</comment>
<feature type="transmembrane region" description="Helical" evidence="1">
    <location>
        <begin position="54"/>
        <end position="72"/>
    </location>
</feature>
<dbReference type="Proteomes" id="UP000614490">
    <property type="component" value="Unassembled WGS sequence"/>
</dbReference>
<dbReference type="PANTHER" id="PTHR36007">
    <property type="entry name" value="TRANSPORT PROTEIN-RELATED"/>
    <property type="match status" value="1"/>
</dbReference>
<feature type="transmembrane region" description="Helical" evidence="1">
    <location>
        <begin position="142"/>
        <end position="163"/>
    </location>
</feature>
<protein>
    <submittedName>
        <fullName evidence="2">Small multi-drug export protein</fullName>
    </submittedName>
</protein>
<dbReference type="AlphaFoldDB" id="A0A931HSJ6"/>
<evidence type="ECO:0000313" key="2">
    <source>
        <dbReference type="EMBL" id="MBH0228950.1"/>
    </source>
</evidence>
<evidence type="ECO:0000256" key="1">
    <source>
        <dbReference type="SAM" id="Phobius"/>
    </source>
</evidence>
<dbReference type="Pfam" id="PF06695">
    <property type="entry name" value="Sm_multidrug_ex"/>
    <property type="match status" value="1"/>
</dbReference>
<feature type="transmembrane region" description="Helical" evidence="1">
    <location>
        <begin position="108"/>
        <end position="136"/>
    </location>
</feature>
<dbReference type="RefSeq" id="WP_197315589.1">
    <property type="nucleotide sequence ID" value="NZ_JADZSC010000001.1"/>
</dbReference>
<proteinExistence type="predicted"/>
<sequence>MHHIKETIQTFMIENLSFLAPEAVVVLISALPILELRLGLPSGAILGIPFLSSYIFSLIGNLLPIAPILLLFRPVSSWMLRFKVYDSFYQWLYNRTINKSNQVEKYGAVGLILFTALPLPTTGAYSACLAAVLFFIPFKLAFLSISAGVIIASVLVSLVAYPLF</sequence>
<keyword evidence="1" id="KW-0812">Transmembrane</keyword>
<keyword evidence="1" id="KW-1133">Transmembrane helix</keyword>
<keyword evidence="3" id="KW-1185">Reference proteome</keyword>
<keyword evidence="1" id="KW-0472">Membrane</keyword>
<evidence type="ECO:0000313" key="3">
    <source>
        <dbReference type="Proteomes" id="UP000614490"/>
    </source>
</evidence>
<dbReference type="PANTHER" id="PTHR36007:SF2">
    <property type="entry name" value="TRANSPORT PROTEIN-RELATED"/>
    <property type="match status" value="1"/>
</dbReference>